<name>A0A151SVC2_CAJCA</name>
<dbReference type="GO" id="GO:0005634">
    <property type="term" value="C:nucleus"/>
    <property type="evidence" value="ECO:0007669"/>
    <property type="project" value="UniProtKB-SubCell"/>
</dbReference>
<keyword evidence="3" id="KW-0539">Nucleus</keyword>
<dbReference type="InterPro" id="IPR017930">
    <property type="entry name" value="Myb_dom"/>
</dbReference>
<evidence type="ECO:0000259" key="6">
    <source>
        <dbReference type="PROSITE" id="PS51294"/>
    </source>
</evidence>
<keyword evidence="2" id="KW-0238">DNA-binding</keyword>
<dbReference type="InterPro" id="IPR015495">
    <property type="entry name" value="Myb_TF_plants"/>
</dbReference>
<dbReference type="PANTHER" id="PTHR10641:SF1413">
    <property type="entry name" value="MYB-RELATED PROTEIN MYB4"/>
    <property type="match status" value="1"/>
</dbReference>
<dbReference type="EMBL" id="CM003612">
    <property type="protein sequence ID" value="KYP58755.1"/>
    <property type="molecule type" value="Genomic_DNA"/>
</dbReference>
<dbReference type="PROSITE" id="PS51294">
    <property type="entry name" value="HTH_MYB"/>
    <property type="match status" value="1"/>
</dbReference>
<dbReference type="OMA" id="NIWTEAC"/>
<accession>A0A151SVC2</accession>
<dbReference type="CDD" id="cd00167">
    <property type="entry name" value="SANT"/>
    <property type="match status" value="1"/>
</dbReference>
<dbReference type="InterPro" id="IPR001005">
    <property type="entry name" value="SANT/Myb"/>
</dbReference>
<evidence type="ECO:0000313" key="8">
    <source>
        <dbReference type="Proteomes" id="UP000075243"/>
    </source>
</evidence>
<dbReference type="AlphaFoldDB" id="A0A151SVC2"/>
<dbReference type="GO" id="GO:0003677">
    <property type="term" value="F:DNA binding"/>
    <property type="evidence" value="ECO:0007669"/>
    <property type="project" value="UniProtKB-KW"/>
</dbReference>
<dbReference type="PANTHER" id="PTHR10641">
    <property type="entry name" value="MYB FAMILY TRANSCRIPTION FACTOR"/>
    <property type="match status" value="1"/>
</dbReference>
<dbReference type="PROSITE" id="PS50090">
    <property type="entry name" value="MYB_LIKE"/>
    <property type="match status" value="1"/>
</dbReference>
<evidence type="ECO:0000259" key="5">
    <source>
        <dbReference type="PROSITE" id="PS50090"/>
    </source>
</evidence>
<gene>
    <name evidence="7" type="ORF">KK1_014176</name>
</gene>
<proteinExistence type="predicted"/>
<protein>
    <submittedName>
        <fullName evidence="7">Myb-related protein Myb4</fullName>
    </submittedName>
</protein>
<feature type="domain" description="HTH myb-type" evidence="6">
    <location>
        <begin position="9"/>
        <end position="45"/>
    </location>
</feature>
<evidence type="ECO:0000256" key="1">
    <source>
        <dbReference type="ARBA" id="ARBA00004123"/>
    </source>
</evidence>
<evidence type="ECO:0000256" key="4">
    <source>
        <dbReference type="SAM" id="MobiDB-lite"/>
    </source>
</evidence>
<keyword evidence="8" id="KW-1185">Reference proteome</keyword>
<dbReference type="Pfam" id="PF00249">
    <property type="entry name" value="Myb_DNA-binding"/>
    <property type="match status" value="1"/>
</dbReference>
<evidence type="ECO:0000256" key="3">
    <source>
        <dbReference type="ARBA" id="ARBA00023242"/>
    </source>
</evidence>
<feature type="domain" description="Myb-like" evidence="5">
    <location>
        <begin position="9"/>
        <end position="56"/>
    </location>
</feature>
<comment type="subcellular location">
    <subcellularLocation>
        <location evidence="1">Nucleus</location>
    </subcellularLocation>
</comment>
<dbReference type="STRING" id="3821.A0A151SVC2"/>
<feature type="region of interest" description="Disordered" evidence="4">
    <location>
        <begin position="50"/>
        <end position="74"/>
    </location>
</feature>
<dbReference type="Gene3D" id="1.10.10.60">
    <property type="entry name" value="Homeodomain-like"/>
    <property type="match status" value="1"/>
</dbReference>
<dbReference type="InterPro" id="IPR009057">
    <property type="entry name" value="Homeodomain-like_sf"/>
</dbReference>
<organism evidence="7 8">
    <name type="scientific">Cajanus cajan</name>
    <name type="common">Pigeon pea</name>
    <name type="synonym">Cajanus indicus</name>
    <dbReference type="NCBI Taxonomy" id="3821"/>
    <lineage>
        <taxon>Eukaryota</taxon>
        <taxon>Viridiplantae</taxon>
        <taxon>Streptophyta</taxon>
        <taxon>Embryophyta</taxon>
        <taxon>Tracheophyta</taxon>
        <taxon>Spermatophyta</taxon>
        <taxon>Magnoliopsida</taxon>
        <taxon>eudicotyledons</taxon>
        <taxon>Gunneridae</taxon>
        <taxon>Pentapetalae</taxon>
        <taxon>rosids</taxon>
        <taxon>fabids</taxon>
        <taxon>Fabales</taxon>
        <taxon>Fabaceae</taxon>
        <taxon>Papilionoideae</taxon>
        <taxon>50 kb inversion clade</taxon>
        <taxon>NPAAA clade</taxon>
        <taxon>indigoferoid/millettioid clade</taxon>
        <taxon>Phaseoleae</taxon>
        <taxon>Cajanus</taxon>
    </lineage>
</organism>
<sequence length="195" mass="21899">MVRTPSRDSSGLKKGTWTPEEDKKLVAYVTRYGCWNWRQLPRYAGKDAVGTNENVKGAKSKSSGSKQDNMNGLFHTSSPTTFSDSYAATDQNSLLKDGLENIWTEACVGNIDGTESIDNWALCESNEKLVVEDYDEFSFLEALQPLSANFWTEAYAAEMSLIPNEFLVPSVNQSDQYFSSTYYDTDLWSQSNTLE</sequence>
<dbReference type="Proteomes" id="UP000075243">
    <property type="component" value="Chromosome 10"/>
</dbReference>
<dbReference type="SUPFAM" id="SSF46689">
    <property type="entry name" value="Homeodomain-like"/>
    <property type="match status" value="1"/>
</dbReference>
<dbReference type="Gramene" id="C.cajan_13754.t">
    <property type="protein sequence ID" value="C.cajan_13754.t"/>
    <property type="gene ID" value="C.cajan_13754"/>
</dbReference>
<evidence type="ECO:0000256" key="2">
    <source>
        <dbReference type="ARBA" id="ARBA00023125"/>
    </source>
</evidence>
<evidence type="ECO:0000313" key="7">
    <source>
        <dbReference type="EMBL" id="KYP58755.1"/>
    </source>
</evidence>
<reference evidence="7 8" key="1">
    <citation type="journal article" date="2012" name="Nat. Biotechnol.">
        <title>Draft genome sequence of pigeonpea (Cajanus cajan), an orphan legume crop of resource-poor farmers.</title>
        <authorList>
            <person name="Varshney R.K."/>
            <person name="Chen W."/>
            <person name="Li Y."/>
            <person name="Bharti A.K."/>
            <person name="Saxena R.K."/>
            <person name="Schlueter J.A."/>
            <person name="Donoghue M.T."/>
            <person name="Azam S."/>
            <person name="Fan G."/>
            <person name="Whaley A.M."/>
            <person name="Farmer A.D."/>
            <person name="Sheridan J."/>
            <person name="Iwata A."/>
            <person name="Tuteja R."/>
            <person name="Penmetsa R.V."/>
            <person name="Wu W."/>
            <person name="Upadhyaya H.D."/>
            <person name="Yang S.P."/>
            <person name="Shah T."/>
            <person name="Saxena K.B."/>
            <person name="Michael T."/>
            <person name="McCombie W.R."/>
            <person name="Yang B."/>
            <person name="Zhang G."/>
            <person name="Yang H."/>
            <person name="Wang J."/>
            <person name="Spillane C."/>
            <person name="Cook D.R."/>
            <person name="May G.D."/>
            <person name="Xu X."/>
            <person name="Jackson S.A."/>
        </authorList>
    </citation>
    <scope>NUCLEOTIDE SEQUENCE [LARGE SCALE GENOMIC DNA]</scope>
    <source>
        <strain evidence="8">cv. Asha</strain>
    </source>
</reference>